<dbReference type="PIRSF" id="PIRSF005067">
    <property type="entry name" value="Tma_RNA-bind_prd"/>
    <property type="match status" value="1"/>
</dbReference>
<proteinExistence type="predicted"/>
<dbReference type="InterPro" id="IPR015266">
    <property type="entry name" value="DUF1947"/>
</dbReference>
<dbReference type="PROSITE" id="PS50890">
    <property type="entry name" value="PUA"/>
    <property type="match status" value="1"/>
</dbReference>
<reference evidence="2" key="1">
    <citation type="journal article" date="2020" name="mSystems">
        <title>Genome- and Community-Level Interaction Insights into Carbon Utilization and Element Cycling Functions of Hydrothermarchaeota in Hydrothermal Sediment.</title>
        <authorList>
            <person name="Zhou Z."/>
            <person name="Liu Y."/>
            <person name="Xu W."/>
            <person name="Pan J."/>
            <person name="Luo Z.H."/>
            <person name="Li M."/>
        </authorList>
    </citation>
    <scope>NUCLEOTIDE SEQUENCE [LARGE SCALE GENOMIC DNA]</scope>
    <source>
        <strain evidence="2">SpSt-648</strain>
    </source>
</reference>
<protein>
    <submittedName>
        <fullName evidence="2">DUF1947 domain-containing protein</fullName>
    </submittedName>
</protein>
<comment type="caution">
    <text evidence="2">The sequence shown here is derived from an EMBL/GenBank/DDBJ whole genome shotgun (WGS) entry which is preliminary data.</text>
</comment>
<dbReference type="AlphaFoldDB" id="A0A7C4NNX1"/>
<feature type="domain" description="PUA" evidence="1">
    <location>
        <begin position="95"/>
        <end position="170"/>
    </location>
</feature>
<dbReference type="NCBIfam" id="TIGR03684">
    <property type="entry name" value="arCOG00985"/>
    <property type="match status" value="1"/>
</dbReference>
<dbReference type="InterPro" id="IPR016437">
    <property type="entry name" value="MCT-1/Tma20"/>
</dbReference>
<dbReference type="EMBL" id="DTBP01000005">
    <property type="protein sequence ID" value="HGQ73509.1"/>
    <property type="molecule type" value="Genomic_DNA"/>
</dbReference>
<dbReference type="Gene3D" id="3.10.450.120">
    <property type="entry name" value="Pre-PUA domain, domain 1"/>
    <property type="match status" value="1"/>
</dbReference>
<dbReference type="InterPro" id="IPR022430">
    <property type="entry name" value="CHP03684"/>
</dbReference>
<organism evidence="2">
    <name type="scientific">Staphylothermus marinus</name>
    <dbReference type="NCBI Taxonomy" id="2280"/>
    <lineage>
        <taxon>Archaea</taxon>
        <taxon>Thermoproteota</taxon>
        <taxon>Thermoprotei</taxon>
        <taxon>Desulfurococcales</taxon>
        <taxon>Desulfurococcaceae</taxon>
        <taxon>Staphylothermus</taxon>
    </lineage>
</organism>
<name>A0A7C4NNX1_STAMA</name>
<evidence type="ECO:0000313" key="2">
    <source>
        <dbReference type="EMBL" id="HGQ73509.1"/>
    </source>
</evidence>
<dbReference type="Pfam" id="PF01472">
    <property type="entry name" value="PUA"/>
    <property type="match status" value="1"/>
</dbReference>
<dbReference type="PANTHER" id="PTHR22798:SF0">
    <property type="entry name" value="MALIGNANT T-CELL-AMPLIFIED SEQUENCE 1"/>
    <property type="match status" value="1"/>
</dbReference>
<accession>A0A7C4NNX1</accession>
<evidence type="ECO:0000259" key="1">
    <source>
        <dbReference type="SMART" id="SM00359"/>
    </source>
</evidence>
<dbReference type="SMART" id="SM00359">
    <property type="entry name" value="PUA"/>
    <property type="match status" value="1"/>
</dbReference>
<sequence length="177" mass="20201">MINTVMLITSIEYFGDVVLTRRYTLSKRDRKELLESLRMRFPNLEISKDSVIEILHIDKSLEVIIIDRVPALIRRDNEWLPHLKFLLKHGIKGFPWVAVDKGAVKPILNGADVMAPGVKAIGGSFRENDIVIVVDNEFFKPIMVGRALVDSEKMKSISRGKVIENIHVLNDDLWNIV</sequence>
<dbReference type="NCBIfam" id="TIGR00451">
    <property type="entry name" value="unchar_dom_2"/>
    <property type="match status" value="1"/>
</dbReference>
<dbReference type="InterPro" id="IPR002478">
    <property type="entry name" value="PUA"/>
</dbReference>
<dbReference type="PANTHER" id="PTHR22798">
    <property type="entry name" value="MCT-1 PROTEIN"/>
    <property type="match status" value="1"/>
</dbReference>
<dbReference type="SUPFAM" id="SSF88697">
    <property type="entry name" value="PUA domain-like"/>
    <property type="match status" value="1"/>
</dbReference>
<dbReference type="InterPro" id="IPR015947">
    <property type="entry name" value="PUA-like_sf"/>
</dbReference>
<dbReference type="Pfam" id="PF09183">
    <property type="entry name" value="DUF1947"/>
    <property type="match status" value="1"/>
</dbReference>
<dbReference type="Gene3D" id="2.30.130.10">
    <property type="entry name" value="PUA domain"/>
    <property type="match status" value="1"/>
</dbReference>
<dbReference type="InterPro" id="IPR004521">
    <property type="entry name" value="Uncharacterised_CHP00451"/>
</dbReference>
<gene>
    <name evidence="2" type="ORF">ENU20_00295</name>
</gene>
<dbReference type="GO" id="GO:0003723">
    <property type="term" value="F:RNA binding"/>
    <property type="evidence" value="ECO:0007669"/>
    <property type="project" value="InterPro"/>
</dbReference>
<dbReference type="GO" id="GO:0001731">
    <property type="term" value="P:formation of translation preinitiation complex"/>
    <property type="evidence" value="ECO:0007669"/>
    <property type="project" value="TreeGrafter"/>
</dbReference>
<dbReference type="InterPro" id="IPR036974">
    <property type="entry name" value="PUA_sf"/>
</dbReference>